<dbReference type="Proteomes" id="UP000287168">
    <property type="component" value="Unassembled WGS sequence"/>
</dbReference>
<name>A0A3S3Y9A7_9RHOB</name>
<reference evidence="1 2" key="1">
    <citation type="journal article" date="2015" name="Int. J. Syst. Evol. Microbiol.">
        <title>Gemmobacter intermedius sp. nov., isolated from a white stork (Ciconia ciconia).</title>
        <authorList>
            <person name="Kampfer P."/>
            <person name="Jerzak L."/>
            <person name="Wilharm G."/>
            <person name="Golke J."/>
            <person name="Busse H.J."/>
            <person name="Glaeser S.P."/>
        </authorList>
    </citation>
    <scope>NUCLEOTIDE SEQUENCE [LARGE SCALE GENOMIC DNA]</scope>
    <source>
        <strain evidence="1 2">119/4</strain>
    </source>
</reference>
<organism evidence="1 2">
    <name type="scientific">Falsigemmobacter intermedius</name>
    <dbReference type="NCBI Taxonomy" id="1553448"/>
    <lineage>
        <taxon>Bacteria</taxon>
        <taxon>Pseudomonadati</taxon>
        <taxon>Pseudomonadota</taxon>
        <taxon>Alphaproteobacteria</taxon>
        <taxon>Rhodobacterales</taxon>
        <taxon>Paracoccaceae</taxon>
        <taxon>Falsigemmobacter</taxon>
    </lineage>
</organism>
<protein>
    <submittedName>
        <fullName evidence="1">Uncharacterized protein</fullName>
    </submittedName>
</protein>
<evidence type="ECO:0000313" key="2">
    <source>
        <dbReference type="Proteomes" id="UP000287168"/>
    </source>
</evidence>
<dbReference type="RefSeq" id="WP_128490909.1">
    <property type="nucleotide sequence ID" value="NZ_JBHLXB010000063.1"/>
</dbReference>
<accession>A0A3S3Y9A7</accession>
<proteinExistence type="predicted"/>
<dbReference type="AlphaFoldDB" id="A0A3S3Y9A7"/>
<gene>
    <name evidence="1" type="ORF">EP867_18365</name>
</gene>
<sequence>MKLINSIMLLAGAIMIPLRGQADVHDHFSRALAALPAEIFQSREPAAFVNLHALSTVFGTTDFTAAQAQRAVVGLESSALRAMGTADSKNFEAKAGFAPYEVEFFGLYGQRPEEAVIWGGPRGFPQEVAARLPEIGFKTLDEAQDLFANGDLGVFDPASIDPENPWVGPTGTASIVKVAPTIVYQASSAKALMRATAQPSALDTPDGQAFVRIMPTEDSYLMQAFLFSADFGRAVGEGINGSSVVYRAGVLADLQSPDGPVTLLALSYDSCGEAEKALQVPWPQEPTGLRRTTAQSGDTCLALWQATGGEGVAENTSFLTAMEGMITRAFAPVALSQ</sequence>
<keyword evidence="2" id="KW-1185">Reference proteome</keyword>
<dbReference type="EMBL" id="SBLC01000068">
    <property type="protein sequence ID" value="RWY36195.1"/>
    <property type="molecule type" value="Genomic_DNA"/>
</dbReference>
<comment type="caution">
    <text evidence="1">The sequence shown here is derived from an EMBL/GenBank/DDBJ whole genome shotgun (WGS) entry which is preliminary data.</text>
</comment>
<dbReference type="OrthoDB" id="7757523at2"/>
<evidence type="ECO:0000313" key="1">
    <source>
        <dbReference type="EMBL" id="RWY36195.1"/>
    </source>
</evidence>